<feature type="domain" description="Secretion system C-terminal sorting" evidence="2">
    <location>
        <begin position="198"/>
        <end position="268"/>
    </location>
</feature>
<comment type="caution">
    <text evidence="3">The sequence shown here is derived from an EMBL/GenBank/DDBJ whole genome shotgun (WGS) entry which is preliminary data.</text>
</comment>
<reference evidence="3 4" key="1">
    <citation type="journal article" date="2014" name="Int. J. Syst. Evol. Microbiol.">
        <title>Complete genome sequence of Corynebacterium casei LMG S-19264T (=DSM 44701T), isolated from a smear-ripened cheese.</title>
        <authorList>
            <consortium name="US DOE Joint Genome Institute (JGI-PGF)"/>
            <person name="Walter F."/>
            <person name="Albersmeier A."/>
            <person name="Kalinowski J."/>
            <person name="Ruckert C."/>
        </authorList>
    </citation>
    <scope>NUCLEOTIDE SEQUENCE [LARGE SCALE GENOMIC DNA]</scope>
    <source>
        <strain evidence="3 4">CECT 8670</strain>
    </source>
</reference>
<gene>
    <name evidence="3" type="ORF">QWY81_16020</name>
</gene>
<dbReference type="NCBIfam" id="TIGR04183">
    <property type="entry name" value="Por_Secre_tail"/>
    <property type="match status" value="1"/>
</dbReference>
<dbReference type="Proteomes" id="UP001228636">
    <property type="component" value="Unassembled WGS sequence"/>
</dbReference>
<dbReference type="InterPro" id="IPR008979">
    <property type="entry name" value="Galactose-bd-like_sf"/>
</dbReference>
<evidence type="ECO:0000313" key="3">
    <source>
        <dbReference type="EMBL" id="MDN3620974.1"/>
    </source>
</evidence>
<organism evidence="3 4">
    <name type="scientific">Polaribacter sejongensis</name>
    <dbReference type="NCBI Taxonomy" id="985043"/>
    <lineage>
        <taxon>Bacteria</taxon>
        <taxon>Pseudomonadati</taxon>
        <taxon>Bacteroidota</taxon>
        <taxon>Flavobacteriia</taxon>
        <taxon>Flavobacteriales</taxon>
        <taxon>Flavobacteriaceae</taxon>
    </lineage>
</organism>
<proteinExistence type="predicted"/>
<dbReference type="InterPro" id="IPR026444">
    <property type="entry name" value="Secre_tail"/>
</dbReference>
<protein>
    <submittedName>
        <fullName evidence="3">T9SS type A sorting domain-containing protein</fullName>
    </submittedName>
</protein>
<name>A0AAJ1QZ19_9FLAO</name>
<dbReference type="Pfam" id="PF18962">
    <property type="entry name" value="Por_Secre_tail"/>
    <property type="match status" value="1"/>
</dbReference>
<dbReference type="RefSeq" id="WP_261972319.1">
    <property type="nucleotide sequence ID" value="NZ_CP103460.1"/>
</dbReference>
<dbReference type="AlphaFoldDB" id="A0AAJ1QZ19"/>
<dbReference type="Gene3D" id="2.60.120.260">
    <property type="entry name" value="Galactose-binding domain-like"/>
    <property type="match status" value="1"/>
</dbReference>
<evidence type="ECO:0000259" key="2">
    <source>
        <dbReference type="Pfam" id="PF18962"/>
    </source>
</evidence>
<dbReference type="EMBL" id="JAUFQH010000016">
    <property type="protein sequence ID" value="MDN3620974.1"/>
    <property type="molecule type" value="Genomic_DNA"/>
</dbReference>
<evidence type="ECO:0000256" key="1">
    <source>
        <dbReference type="ARBA" id="ARBA00022729"/>
    </source>
</evidence>
<dbReference type="SUPFAM" id="SSF49785">
    <property type="entry name" value="Galactose-binding domain-like"/>
    <property type="match status" value="1"/>
</dbReference>
<accession>A0AAJ1QZ19</accession>
<sequence length="269" mass="29638">MKKNYIFTLLITLCLTGYSFGQEMLLNGGLEDWDDDSSPTSWTKSENLTKEATEIHGGSFSAKRDVQSKTKDLGQTITGIVPGESYTVSFWYKVTAGDDSDARIWCTWKNGATTVYHTGTSSNASTDVLRGPENGYLDNNGGVWSKHEVTVTAPADVDGFYYEVRSYKNSVTYWDDLSFVKNATASVKNNAIEGFTTYPNPITNNKFTVATSSNSSKSVTIFNLLGKQVFKTNFSGEKKDLDVSEINSGVYVLKVTESGKTTTKKLVIR</sequence>
<keyword evidence="1" id="KW-0732">Signal</keyword>
<evidence type="ECO:0000313" key="4">
    <source>
        <dbReference type="Proteomes" id="UP001228636"/>
    </source>
</evidence>